<evidence type="ECO:0000313" key="2">
    <source>
        <dbReference type="EMBL" id="PZO21129.1"/>
    </source>
</evidence>
<sequence length="213" mass="21770">MNFKSISLSAMLMGTATAIVAIAPAQAASIGGKTLGLGGTTRLENPNVVIGGTSRLNFSDFSDASLGTIGIPFGSGNIFGAVNTAITVQDFGLKKTGENTWELASMPITNWLTGMDNSVSFDLSAFNLERIISSTGTAFEADIAGIFRPSNLGGTGGFTAQGRLAFNPGGSTFSADITAGEEVPTPALLPGLVGMGVAALRKRKSEEEEAVEA</sequence>
<dbReference type="Proteomes" id="UP000249354">
    <property type="component" value="Unassembled WGS sequence"/>
</dbReference>
<comment type="caution">
    <text evidence="2">The sequence shown here is derived from an EMBL/GenBank/DDBJ whole genome shotgun (WGS) entry which is preliminary data.</text>
</comment>
<evidence type="ECO:0008006" key="4">
    <source>
        <dbReference type="Google" id="ProtNLM"/>
    </source>
</evidence>
<proteinExistence type="predicted"/>
<keyword evidence="1" id="KW-0732">Signal</keyword>
<organism evidence="2 3">
    <name type="scientific">Leptolyngbya foveolarum</name>
    <dbReference type="NCBI Taxonomy" id="47253"/>
    <lineage>
        <taxon>Bacteria</taxon>
        <taxon>Bacillati</taxon>
        <taxon>Cyanobacteriota</taxon>
        <taxon>Cyanophyceae</taxon>
        <taxon>Leptolyngbyales</taxon>
        <taxon>Leptolyngbyaceae</taxon>
        <taxon>Leptolyngbya group</taxon>
        <taxon>Leptolyngbya</taxon>
    </lineage>
</organism>
<protein>
    <recommendedName>
        <fullName evidence="4">PTPA-CTERM sorting domain-containing protein</fullName>
    </recommendedName>
</protein>
<feature type="chain" id="PRO_5016168486" description="PTPA-CTERM sorting domain-containing protein" evidence="1">
    <location>
        <begin position="28"/>
        <end position="213"/>
    </location>
</feature>
<dbReference type="NCBIfam" id="NF033465">
    <property type="entry name" value="PTPA-CTERM"/>
    <property type="match status" value="1"/>
</dbReference>
<reference evidence="2 3" key="2">
    <citation type="submission" date="2018-06" db="EMBL/GenBank/DDBJ databases">
        <title>Metagenomic assembly of (sub)arctic Cyanobacteria and their associated microbiome from non-axenic cultures.</title>
        <authorList>
            <person name="Baurain D."/>
        </authorList>
    </citation>
    <scope>NUCLEOTIDE SEQUENCE [LARGE SCALE GENOMIC DNA]</scope>
    <source>
        <strain evidence="2">ULC129bin1</strain>
    </source>
</reference>
<evidence type="ECO:0000313" key="3">
    <source>
        <dbReference type="Proteomes" id="UP000249354"/>
    </source>
</evidence>
<reference evidence="3" key="1">
    <citation type="submission" date="2018-04" db="EMBL/GenBank/DDBJ databases">
        <authorList>
            <person name="Cornet L."/>
        </authorList>
    </citation>
    <scope>NUCLEOTIDE SEQUENCE [LARGE SCALE GENOMIC DNA]</scope>
</reference>
<evidence type="ECO:0000256" key="1">
    <source>
        <dbReference type="SAM" id="SignalP"/>
    </source>
</evidence>
<dbReference type="EMBL" id="QBMC01000023">
    <property type="protein sequence ID" value="PZO21129.1"/>
    <property type="molecule type" value="Genomic_DNA"/>
</dbReference>
<gene>
    <name evidence="2" type="ORF">DCF25_05645</name>
</gene>
<dbReference type="AlphaFoldDB" id="A0A2W4UW45"/>
<accession>A0A2W4UW45</accession>
<feature type="signal peptide" evidence="1">
    <location>
        <begin position="1"/>
        <end position="27"/>
    </location>
</feature>
<name>A0A2W4UW45_9CYAN</name>